<dbReference type="AlphaFoldDB" id="A0A919SPI5"/>
<protein>
    <submittedName>
        <fullName evidence="6">TetR family transcriptional regulator</fullName>
    </submittedName>
</protein>
<evidence type="ECO:0000256" key="2">
    <source>
        <dbReference type="ARBA" id="ARBA00023125"/>
    </source>
</evidence>
<dbReference type="InterPro" id="IPR009057">
    <property type="entry name" value="Homeodomain-like_sf"/>
</dbReference>
<feature type="domain" description="HTH tetR-type" evidence="5">
    <location>
        <begin position="13"/>
        <end position="73"/>
    </location>
</feature>
<dbReference type="PRINTS" id="PR00455">
    <property type="entry name" value="HTHTETR"/>
</dbReference>
<gene>
    <name evidence="6" type="ORF">Aco04nite_45860</name>
</gene>
<dbReference type="Pfam" id="PF17754">
    <property type="entry name" value="TetR_C_14"/>
    <property type="match status" value="1"/>
</dbReference>
<dbReference type="SUPFAM" id="SSF46689">
    <property type="entry name" value="Homeodomain-like"/>
    <property type="match status" value="1"/>
</dbReference>
<reference evidence="6" key="1">
    <citation type="submission" date="2021-03" db="EMBL/GenBank/DDBJ databases">
        <title>Whole genome shotgun sequence of Actinoplanes consettensis NBRC 14913.</title>
        <authorList>
            <person name="Komaki H."/>
            <person name="Tamura T."/>
        </authorList>
    </citation>
    <scope>NUCLEOTIDE SEQUENCE</scope>
    <source>
        <strain evidence="6">NBRC 14913</strain>
    </source>
</reference>
<evidence type="ECO:0000259" key="5">
    <source>
        <dbReference type="PROSITE" id="PS50977"/>
    </source>
</evidence>
<keyword evidence="1" id="KW-0805">Transcription regulation</keyword>
<dbReference type="Proteomes" id="UP000680865">
    <property type="component" value="Unassembled WGS sequence"/>
</dbReference>
<feature type="DNA-binding region" description="H-T-H motif" evidence="4">
    <location>
        <begin position="36"/>
        <end position="55"/>
    </location>
</feature>
<dbReference type="PROSITE" id="PS50977">
    <property type="entry name" value="HTH_TETR_2"/>
    <property type="match status" value="1"/>
</dbReference>
<proteinExistence type="predicted"/>
<organism evidence="6 7">
    <name type="scientific">Winogradskya consettensis</name>
    <dbReference type="NCBI Taxonomy" id="113560"/>
    <lineage>
        <taxon>Bacteria</taxon>
        <taxon>Bacillati</taxon>
        <taxon>Actinomycetota</taxon>
        <taxon>Actinomycetes</taxon>
        <taxon>Micromonosporales</taxon>
        <taxon>Micromonosporaceae</taxon>
        <taxon>Winogradskya</taxon>
    </lineage>
</organism>
<dbReference type="PANTHER" id="PTHR30055">
    <property type="entry name" value="HTH-TYPE TRANSCRIPTIONAL REGULATOR RUTR"/>
    <property type="match status" value="1"/>
</dbReference>
<dbReference type="Gene3D" id="1.10.357.10">
    <property type="entry name" value="Tetracycline Repressor, domain 2"/>
    <property type="match status" value="1"/>
</dbReference>
<dbReference type="InterPro" id="IPR001647">
    <property type="entry name" value="HTH_TetR"/>
</dbReference>
<evidence type="ECO:0000313" key="7">
    <source>
        <dbReference type="Proteomes" id="UP000680865"/>
    </source>
</evidence>
<evidence type="ECO:0000256" key="1">
    <source>
        <dbReference type="ARBA" id="ARBA00023015"/>
    </source>
</evidence>
<dbReference type="InterPro" id="IPR041347">
    <property type="entry name" value="MftR_C"/>
</dbReference>
<comment type="caution">
    <text evidence="6">The sequence shown here is derived from an EMBL/GenBank/DDBJ whole genome shotgun (WGS) entry which is preliminary data.</text>
</comment>
<dbReference type="Gene3D" id="1.10.10.60">
    <property type="entry name" value="Homeodomain-like"/>
    <property type="match status" value="1"/>
</dbReference>
<dbReference type="GO" id="GO:0003700">
    <property type="term" value="F:DNA-binding transcription factor activity"/>
    <property type="evidence" value="ECO:0007669"/>
    <property type="project" value="TreeGrafter"/>
</dbReference>
<evidence type="ECO:0000256" key="4">
    <source>
        <dbReference type="PROSITE-ProRule" id="PRU00335"/>
    </source>
</evidence>
<keyword evidence="3" id="KW-0804">Transcription</keyword>
<name>A0A919SPI5_9ACTN</name>
<dbReference type="Pfam" id="PF00440">
    <property type="entry name" value="TetR_N"/>
    <property type="match status" value="1"/>
</dbReference>
<sequence>MTEEPGRRERKKAATRRHIADTAREMFLERGFDAVGIREIAAAADVAVTTLFSHFPSKEALAFDEGQKREDRLVQAVTGRGAEQTIPDALREHFRAVVEDFARPAAVTFWRLVDDSPALREYASTMWQRHEDALTTVIAADLGLPKSSTTCRAFSHYVLGVYPLAREAPDPMAAVDEIFDLITPGWIEIDVSGFHGAARTGPEPYHGAESS</sequence>
<dbReference type="PANTHER" id="PTHR30055:SF234">
    <property type="entry name" value="HTH-TYPE TRANSCRIPTIONAL REGULATOR BETI"/>
    <property type="match status" value="1"/>
</dbReference>
<dbReference type="InterPro" id="IPR050109">
    <property type="entry name" value="HTH-type_TetR-like_transc_reg"/>
</dbReference>
<dbReference type="EMBL" id="BOQP01000024">
    <property type="protein sequence ID" value="GIM75539.1"/>
    <property type="molecule type" value="Genomic_DNA"/>
</dbReference>
<keyword evidence="7" id="KW-1185">Reference proteome</keyword>
<dbReference type="GO" id="GO:0000976">
    <property type="term" value="F:transcription cis-regulatory region binding"/>
    <property type="evidence" value="ECO:0007669"/>
    <property type="project" value="TreeGrafter"/>
</dbReference>
<accession>A0A919SPI5</accession>
<dbReference type="RefSeq" id="WP_212999276.1">
    <property type="nucleotide sequence ID" value="NZ_BAAATW010000013.1"/>
</dbReference>
<evidence type="ECO:0000313" key="6">
    <source>
        <dbReference type="EMBL" id="GIM75539.1"/>
    </source>
</evidence>
<keyword evidence="2 4" id="KW-0238">DNA-binding</keyword>
<evidence type="ECO:0000256" key="3">
    <source>
        <dbReference type="ARBA" id="ARBA00023163"/>
    </source>
</evidence>